<keyword evidence="2" id="KW-1185">Reference proteome</keyword>
<dbReference type="EMBL" id="BNAG01000007">
    <property type="protein sequence ID" value="GHE76030.1"/>
    <property type="molecule type" value="Genomic_DNA"/>
</dbReference>
<evidence type="ECO:0000313" key="2">
    <source>
        <dbReference type="Proteomes" id="UP000658258"/>
    </source>
</evidence>
<name>A0ABQ3IEZ2_9BACT</name>
<reference evidence="2" key="1">
    <citation type="journal article" date="2019" name="Int. J. Syst. Evol. Microbiol.">
        <title>The Global Catalogue of Microorganisms (GCM) 10K type strain sequencing project: providing services to taxonomists for standard genome sequencing and annotation.</title>
        <authorList>
            <consortium name="The Broad Institute Genomics Platform"/>
            <consortium name="The Broad Institute Genome Sequencing Center for Infectious Disease"/>
            <person name="Wu L."/>
            <person name="Ma J."/>
        </authorList>
    </citation>
    <scope>NUCLEOTIDE SEQUENCE [LARGE SCALE GENOMIC DNA]</scope>
    <source>
        <strain evidence="2">CGMCC 1.15111</strain>
    </source>
</reference>
<comment type="caution">
    <text evidence="1">The sequence shown here is derived from an EMBL/GenBank/DDBJ whole genome shotgun (WGS) entry which is preliminary data.</text>
</comment>
<evidence type="ECO:0000313" key="1">
    <source>
        <dbReference type="EMBL" id="GHE76030.1"/>
    </source>
</evidence>
<proteinExistence type="predicted"/>
<protein>
    <recommendedName>
        <fullName evidence="3">SnoaL-like domain-containing protein</fullName>
    </recommendedName>
</protein>
<accession>A0ABQ3IEZ2</accession>
<dbReference type="RefSeq" id="WP_189631720.1">
    <property type="nucleotide sequence ID" value="NZ_BNAG01000007.1"/>
</dbReference>
<gene>
    <name evidence="1" type="ORF">GCM10011340_36110</name>
</gene>
<organism evidence="1 2">
    <name type="scientific">Roseivirga thermotolerans</name>
    <dbReference type="NCBI Taxonomy" id="1758176"/>
    <lineage>
        <taxon>Bacteria</taxon>
        <taxon>Pseudomonadati</taxon>
        <taxon>Bacteroidota</taxon>
        <taxon>Cytophagia</taxon>
        <taxon>Cytophagales</taxon>
        <taxon>Roseivirgaceae</taxon>
        <taxon>Roseivirga</taxon>
    </lineage>
</organism>
<evidence type="ECO:0008006" key="3">
    <source>
        <dbReference type="Google" id="ProtNLM"/>
    </source>
</evidence>
<sequence>MKVSGILNLTIILLLSYPIQAQPLPSEEDRHKLIEAVLNPLGLKCPRLLAKARPLNDVLEEGFWENEVVLSNFNASDINWMRSQSNEQYGWDDDYFKKVRVIRKRGLLFFKKKRLVFSSNPVFSLDGSIAIVQLSEVNKGAFSESIDIYQKTSEGWKFKTNVSSTLGSR</sequence>
<dbReference type="Proteomes" id="UP000658258">
    <property type="component" value="Unassembled WGS sequence"/>
</dbReference>